<keyword evidence="5 6" id="KW-0472">Membrane</keyword>
<evidence type="ECO:0000256" key="4">
    <source>
        <dbReference type="ARBA" id="ARBA00022989"/>
    </source>
</evidence>
<reference evidence="7 8" key="1">
    <citation type="submission" date="2014-05" db="EMBL/GenBank/DDBJ databases">
        <title>Methylome analysis of the phasevarions of Haemophilus influenzae.</title>
        <authorList>
            <person name="Atack J.M."/>
            <person name="Fox K.L."/>
            <person name="Power P.M."/>
            <person name="Clark T."/>
            <person name="Jurcisek J."/>
            <person name="Korlach J."/>
            <person name="Bakaletz L.O."/>
            <person name="Jennings M.P."/>
        </authorList>
    </citation>
    <scope>NUCLEOTIDE SEQUENCE [LARGE SCALE GENOMIC DNA]</scope>
    <source>
        <strain evidence="7 8">1209</strain>
    </source>
</reference>
<comment type="caution">
    <text evidence="7">The sequence shown here is derived from an EMBL/GenBank/DDBJ whole genome shotgun (WGS) entry which is preliminary data.</text>
</comment>
<evidence type="ECO:0000313" key="7">
    <source>
        <dbReference type="EMBL" id="KIS35153.1"/>
    </source>
</evidence>
<keyword evidence="4 6" id="KW-1133">Transmembrane helix</keyword>
<dbReference type="InterPro" id="IPR002293">
    <property type="entry name" value="AA/rel_permease1"/>
</dbReference>
<dbReference type="NCBIfam" id="NF007754">
    <property type="entry name" value="PRK10435.1"/>
    <property type="match status" value="1"/>
</dbReference>
<dbReference type="PATRIC" id="fig|727.582.peg.691"/>
<feature type="transmembrane region" description="Helical" evidence="6">
    <location>
        <begin position="417"/>
        <end position="435"/>
    </location>
</feature>
<evidence type="ECO:0000256" key="3">
    <source>
        <dbReference type="ARBA" id="ARBA00022692"/>
    </source>
</evidence>
<sequence length="475" mass="50635">MDVVVNIYLNTIDCFLVYLLHHFFVKTYFWRCSMTSAKKIGLFTCIAVVAGNMMGSGIALLPASLAKIGSIAIFGWLIAMVGAVSLAYVFARLSVKNPQEGGPIAYAGEVSPMLGYQTSIMYYHANWIGNLAIAITAVAYSSTFFPILNQPIPAAIAAIVVVWIFTFVNLLGGAWVSRLTSIGLILVLTPVVGTAVFGWAWFDVEIYKANWLANSDMEPSKAIISSVLLCLWAFVGVESASVSSGLVDNPQRTVPLATLLGTTFAGLVYVLASQVIAGMFPNAEVAASGAPFGLSVSKMVGDWATPVVSAFTSIACLTSLGSWMMLVGQAGRRAANDGNFPKMFGEVDANGVPRKGLIVASTMMTILMIVLTIVSTSGANAADLFTQLTSIAVMLTMFPYFYSAIDLIRFEGMTTKSVLSAIASIFAILFCFIALAGAEHYQITATILIALAIFSFYAKKSGEALNPNTNKTKLN</sequence>
<dbReference type="EMBL" id="JMQP01000002">
    <property type="protein sequence ID" value="KIS35153.1"/>
    <property type="molecule type" value="Genomic_DNA"/>
</dbReference>
<dbReference type="InterPro" id="IPR050367">
    <property type="entry name" value="APC_superfamily"/>
</dbReference>
<feature type="transmembrane region" description="Helical" evidence="6">
    <location>
        <begin position="441"/>
        <end position="458"/>
    </location>
</feature>
<name>A0A158SWA9_HAEIF</name>
<dbReference type="GO" id="GO:0005886">
    <property type="term" value="C:plasma membrane"/>
    <property type="evidence" value="ECO:0007669"/>
    <property type="project" value="UniProtKB-SubCell"/>
</dbReference>
<dbReference type="Gene3D" id="1.20.1740.10">
    <property type="entry name" value="Amino acid/polyamine transporter I"/>
    <property type="match status" value="1"/>
</dbReference>
<evidence type="ECO:0000256" key="6">
    <source>
        <dbReference type="SAM" id="Phobius"/>
    </source>
</evidence>
<organism evidence="7 8">
    <name type="scientific">Haemophilus influenzae</name>
    <dbReference type="NCBI Taxonomy" id="727"/>
    <lineage>
        <taxon>Bacteria</taxon>
        <taxon>Pseudomonadati</taxon>
        <taxon>Pseudomonadota</taxon>
        <taxon>Gammaproteobacteria</taxon>
        <taxon>Pasteurellales</taxon>
        <taxon>Pasteurellaceae</taxon>
        <taxon>Haemophilus</taxon>
    </lineage>
</organism>
<feature type="transmembrane region" description="Helical" evidence="6">
    <location>
        <begin position="154"/>
        <end position="176"/>
    </location>
</feature>
<feature type="transmembrane region" description="Helical" evidence="6">
    <location>
        <begin position="384"/>
        <end position="405"/>
    </location>
</feature>
<feature type="transmembrane region" description="Helical" evidence="6">
    <location>
        <begin position="183"/>
        <end position="202"/>
    </location>
</feature>
<feature type="transmembrane region" description="Helical" evidence="6">
    <location>
        <begin position="127"/>
        <end position="148"/>
    </location>
</feature>
<keyword evidence="3 6" id="KW-0812">Transmembrane</keyword>
<protein>
    <submittedName>
        <fullName evidence="7">Arginine/agmatine antiporter</fullName>
    </submittedName>
</protein>
<feature type="transmembrane region" description="Helical" evidence="6">
    <location>
        <begin position="303"/>
        <end position="326"/>
    </location>
</feature>
<accession>A0A158SWA9</accession>
<feature type="transmembrane region" description="Helical" evidence="6">
    <location>
        <begin position="259"/>
        <end position="283"/>
    </location>
</feature>
<evidence type="ECO:0000256" key="1">
    <source>
        <dbReference type="ARBA" id="ARBA00004651"/>
    </source>
</evidence>
<dbReference type="Proteomes" id="UP000050700">
    <property type="component" value="Unassembled WGS sequence"/>
</dbReference>
<feature type="transmembrane region" description="Helical" evidence="6">
    <location>
        <begin position="6"/>
        <end position="29"/>
    </location>
</feature>
<feature type="transmembrane region" description="Helical" evidence="6">
    <location>
        <begin position="222"/>
        <end position="247"/>
    </location>
</feature>
<keyword evidence="2" id="KW-1003">Cell membrane</keyword>
<proteinExistence type="predicted"/>
<feature type="transmembrane region" description="Helical" evidence="6">
    <location>
        <begin position="41"/>
        <end position="65"/>
    </location>
</feature>
<dbReference type="PANTHER" id="PTHR42770">
    <property type="entry name" value="AMINO ACID TRANSPORTER-RELATED"/>
    <property type="match status" value="1"/>
</dbReference>
<comment type="subcellular location">
    <subcellularLocation>
        <location evidence="1">Cell membrane</location>
        <topology evidence="1">Multi-pass membrane protein</topology>
    </subcellularLocation>
</comment>
<evidence type="ECO:0000313" key="8">
    <source>
        <dbReference type="Proteomes" id="UP000050700"/>
    </source>
</evidence>
<dbReference type="PIRSF" id="PIRSF006060">
    <property type="entry name" value="AA_transporter"/>
    <property type="match status" value="1"/>
</dbReference>
<dbReference type="PANTHER" id="PTHR42770:SF5">
    <property type="entry name" value="CADAVERINE_LYSINE ANTIPORTER"/>
    <property type="match status" value="1"/>
</dbReference>
<evidence type="ECO:0000256" key="5">
    <source>
        <dbReference type="ARBA" id="ARBA00023136"/>
    </source>
</evidence>
<dbReference type="GO" id="GO:0022857">
    <property type="term" value="F:transmembrane transporter activity"/>
    <property type="evidence" value="ECO:0007669"/>
    <property type="project" value="InterPro"/>
</dbReference>
<feature type="transmembrane region" description="Helical" evidence="6">
    <location>
        <begin position="71"/>
        <end position="91"/>
    </location>
</feature>
<feature type="transmembrane region" description="Helical" evidence="6">
    <location>
        <begin position="357"/>
        <end position="378"/>
    </location>
</feature>
<dbReference type="AlphaFoldDB" id="A0A158SWA9"/>
<gene>
    <name evidence="7" type="primary">adiC</name>
    <name evidence="7" type="ORF">NTHI1209_00756</name>
</gene>
<dbReference type="Pfam" id="PF13520">
    <property type="entry name" value="AA_permease_2"/>
    <property type="match status" value="1"/>
</dbReference>
<evidence type="ECO:0000256" key="2">
    <source>
        <dbReference type="ARBA" id="ARBA00022475"/>
    </source>
</evidence>